<feature type="domain" description="AAA+ ATPase" evidence="1">
    <location>
        <begin position="165"/>
        <end position="307"/>
    </location>
</feature>
<dbReference type="RefSeq" id="WP_051735205.1">
    <property type="nucleotide sequence ID" value="NZ_BMRU01000042.1"/>
</dbReference>
<sequence>MVQVIRDGMLSHAVLVERLLAIDEAGRLLGPHRHAAAHLARVPVKTVTRWLWQARDEPSPRTPPARAGWLLKAPAWDETTWARMDTLLAAEHDLTHGRKPGPRPAADLSTPLYRARRCPCEGDHPFVAGPDCAAAGVDTLIPEADVVVTDALEQTASVLRHVVAAGGVVSIDGAPGTGKTIALQYALARLPPGPAVRRVPIPVGATISQLRHAIAEALALKVRPDNRRNTTDQALATALRSPHVLVCDDIQRLSPPALEYLCRLAADPGAPTTLVLAGTGSTQALQRIPELASRILTRQHIPPLTPAQVQAVLPAFHPLWAKVPPQHIARADERCARGNFRAFAQITAHVIDAVLTDPLAHSGSALVEAACRRLGGI</sequence>
<dbReference type="InterPro" id="IPR003593">
    <property type="entry name" value="AAA+_ATPase"/>
</dbReference>
<evidence type="ECO:0000259" key="1">
    <source>
        <dbReference type="SMART" id="SM00382"/>
    </source>
</evidence>
<name>A0ABQ3NTN6_STRVG</name>
<dbReference type="PANTHER" id="PTHR35894">
    <property type="entry name" value="GENERAL SECRETION PATHWAY PROTEIN A-RELATED"/>
    <property type="match status" value="1"/>
</dbReference>
<keyword evidence="3" id="KW-1185">Reference proteome</keyword>
<gene>
    <name evidence="2" type="ORF">Scinn_56060</name>
</gene>
<accession>A0ABQ3NTN6</accession>
<protein>
    <recommendedName>
        <fullName evidence="1">AAA+ ATPase domain-containing protein</fullName>
    </recommendedName>
</protein>
<dbReference type="InterPro" id="IPR049945">
    <property type="entry name" value="AAA_22"/>
</dbReference>
<dbReference type="InterPro" id="IPR027417">
    <property type="entry name" value="P-loop_NTPase"/>
</dbReference>
<reference evidence="3" key="1">
    <citation type="submission" date="2020-09" db="EMBL/GenBank/DDBJ databases">
        <title>Whole genome shotgun sequence of Streptomyces cinnamonensis NBRC 15873.</title>
        <authorList>
            <person name="Komaki H."/>
            <person name="Tamura T."/>
        </authorList>
    </citation>
    <scope>NUCLEOTIDE SEQUENCE [LARGE SCALE GENOMIC DNA]</scope>
    <source>
        <strain evidence="3">NBRC 15873</strain>
    </source>
</reference>
<dbReference type="PANTHER" id="PTHR35894:SF1">
    <property type="entry name" value="PHOSPHORIBULOKINASE _ URIDINE KINASE FAMILY"/>
    <property type="match status" value="1"/>
</dbReference>
<dbReference type="SMART" id="SM00382">
    <property type="entry name" value="AAA"/>
    <property type="match status" value="1"/>
</dbReference>
<comment type="caution">
    <text evidence="2">The sequence shown here is derived from an EMBL/GenBank/DDBJ whole genome shotgun (WGS) entry which is preliminary data.</text>
</comment>
<dbReference type="EMBL" id="BNDV01000013">
    <property type="protein sequence ID" value="GHI16143.1"/>
    <property type="molecule type" value="Genomic_DNA"/>
</dbReference>
<dbReference type="Pfam" id="PF13401">
    <property type="entry name" value="AAA_22"/>
    <property type="match status" value="1"/>
</dbReference>
<dbReference type="Proteomes" id="UP000660554">
    <property type="component" value="Unassembled WGS sequence"/>
</dbReference>
<organism evidence="2 3">
    <name type="scientific">Streptomyces virginiae</name>
    <name type="common">Streptomyces cinnamonensis</name>
    <dbReference type="NCBI Taxonomy" id="1961"/>
    <lineage>
        <taxon>Bacteria</taxon>
        <taxon>Bacillati</taxon>
        <taxon>Actinomycetota</taxon>
        <taxon>Actinomycetes</taxon>
        <taxon>Kitasatosporales</taxon>
        <taxon>Streptomycetaceae</taxon>
        <taxon>Streptomyces</taxon>
    </lineage>
</organism>
<evidence type="ECO:0000313" key="3">
    <source>
        <dbReference type="Proteomes" id="UP000660554"/>
    </source>
</evidence>
<dbReference type="InterPro" id="IPR052026">
    <property type="entry name" value="ExeA_AAA_ATPase_DNA-bind"/>
</dbReference>
<dbReference type="GeneID" id="86951644"/>
<dbReference type="SUPFAM" id="SSF52540">
    <property type="entry name" value="P-loop containing nucleoside triphosphate hydrolases"/>
    <property type="match status" value="1"/>
</dbReference>
<evidence type="ECO:0000313" key="2">
    <source>
        <dbReference type="EMBL" id="GHI16143.1"/>
    </source>
</evidence>
<proteinExistence type="predicted"/>
<dbReference type="Gene3D" id="3.40.50.300">
    <property type="entry name" value="P-loop containing nucleotide triphosphate hydrolases"/>
    <property type="match status" value="1"/>
</dbReference>